<feature type="domain" description="Beta-lactamase-related" evidence="1">
    <location>
        <begin position="15"/>
        <end position="380"/>
    </location>
</feature>
<dbReference type="InterPro" id="IPR023650">
    <property type="entry name" value="Beta-lactam_class-A_AS"/>
</dbReference>
<sequence length="397" mass="41905">MSDGLTGTGLQEFSAAAARFVDEGALPGLVALVACGEQAHVEARGRLALDGAPVQRDSVFRISSTSKPLTAAVVLALVDEGLLELDAPVDGWLPELADRRVLRRPDAPLDDAVPAERAVTVRDLLTFTSGFGVAMEMFDGPEPWPVVAAADRLRLGLVGPPRPQSLPAPDDWVAALGTLPLMAQPGERWLYNTGSQVLGVLVARAAECTFGDALTSRVLEPLGMRDTGFWAREPGRLATAYRPTGGGLEVWDGPDGEWSRPPAFEDGAGGLLSTADDLLAFARMLLRDGQPVLSAGAAEQMTRGQLTPEQARSAGVFLDGRTWGLGGSLLTDGPMRGAFGWEGGLGTSWLVDRARGLTVIVLTQRLFEGPADYAPHAALQEAAYAALAPGHTRESER</sequence>
<reference evidence="2 3" key="1">
    <citation type="submission" date="2020-03" db="EMBL/GenBank/DDBJ databases">
        <title>Two novel Motilibacter sp.</title>
        <authorList>
            <person name="Liu S."/>
        </authorList>
    </citation>
    <scope>NUCLEOTIDE SEQUENCE [LARGE SCALE GENOMIC DNA]</scope>
    <source>
        <strain evidence="2 3">E257</strain>
    </source>
</reference>
<evidence type="ECO:0000313" key="2">
    <source>
        <dbReference type="EMBL" id="NHC13691.1"/>
    </source>
</evidence>
<accession>A0ABX0GS37</accession>
<dbReference type="Proteomes" id="UP000800981">
    <property type="component" value="Unassembled WGS sequence"/>
</dbReference>
<dbReference type="SUPFAM" id="SSF56601">
    <property type="entry name" value="beta-lactamase/transpeptidase-like"/>
    <property type="match status" value="1"/>
</dbReference>
<dbReference type="InterPro" id="IPR001466">
    <property type="entry name" value="Beta-lactam-related"/>
</dbReference>
<dbReference type="Pfam" id="PF00144">
    <property type="entry name" value="Beta-lactamase"/>
    <property type="match status" value="1"/>
</dbReference>
<comment type="caution">
    <text evidence="2">The sequence shown here is derived from an EMBL/GenBank/DDBJ whole genome shotgun (WGS) entry which is preliminary data.</text>
</comment>
<evidence type="ECO:0000313" key="3">
    <source>
        <dbReference type="Proteomes" id="UP000800981"/>
    </source>
</evidence>
<dbReference type="Gene3D" id="3.40.710.10">
    <property type="entry name" value="DD-peptidase/beta-lactamase superfamily"/>
    <property type="match status" value="1"/>
</dbReference>
<dbReference type="InterPro" id="IPR050789">
    <property type="entry name" value="Diverse_Enzym_Activities"/>
</dbReference>
<keyword evidence="3" id="KW-1185">Reference proteome</keyword>
<gene>
    <name evidence="2" type="ORF">G9H71_07845</name>
</gene>
<evidence type="ECO:0000259" key="1">
    <source>
        <dbReference type="Pfam" id="PF00144"/>
    </source>
</evidence>
<dbReference type="InterPro" id="IPR012338">
    <property type="entry name" value="Beta-lactam/transpept-like"/>
</dbReference>
<dbReference type="PROSITE" id="PS00146">
    <property type="entry name" value="BETA_LACTAMASE_A"/>
    <property type="match status" value="1"/>
</dbReference>
<name>A0ABX0GS37_9ACTN</name>
<dbReference type="EMBL" id="JAANNP010000002">
    <property type="protein sequence ID" value="NHC13691.1"/>
    <property type="molecule type" value="Genomic_DNA"/>
</dbReference>
<proteinExistence type="predicted"/>
<dbReference type="PANTHER" id="PTHR43283:SF3">
    <property type="entry name" value="BETA-LACTAMASE FAMILY PROTEIN (AFU_ORTHOLOGUE AFUA_5G07500)"/>
    <property type="match status" value="1"/>
</dbReference>
<organism evidence="2 3">
    <name type="scientific">Motilibacter deserti</name>
    <dbReference type="NCBI Taxonomy" id="2714956"/>
    <lineage>
        <taxon>Bacteria</taxon>
        <taxon>Bacillati</taxon>
        <taxon>Actinomycetota</taxon>
        <taxon>Actinomycetes</taxon>
        <taxon>Motilibacterales</taxon>
        <taxon>Motilibacteraceae</taxon>
        <taxon>Motilibacter</taxon>
    </lineage>
</organism>
<dbReference type="PANTHER" id="PTHR43283">
    <property type="entry name" value="BETA-LACTAMASE-RELATED"/>
    <property type="match status" value="1"/>
</dbReference>
<protein>
    <submittedName>
        <fullName evidence="2">Beta-lactamase family protein</fullName>
    </submittedName>
</protein>
<dbReference type="RefSeq" id="WP_166280366.1">
    <property type="nucleotide sequence ID" value="NZ_JAANNP010000002.1"/>
</dbReference>